<name>A0A0E9X5J1_ANGAN</name>
<accession>A0A0E9X5J1</accession>
<reference evidence="1" key="2">
    <citation type="journal article" date="2015" name="Fish Shellfish Immunol.">
        <title>Early steps in the European eel (Anguilla anguilla)-Vibrio vulnificus interaction in the gills: Role of the RtxA13 toxin.</title>
        <authorList>
            <person name="Callol A."/>
            <person name="Pajuelo D."/>
            <person name="Ebbesson L."/>
            <person name="Teles M."/>
            <person name="MacKenzie S."/>
            <person name="Amaro C."/>
        </authorList>
    </citation>
    <scope>NUCLEOTIDE SEQUENCE</scope>
</reference>
<sequence>MVSVELITRNQARGSVDAGHCPKSSPILWKQMRYSNFPFFSQSVIYFGVKCPMFGLLLPTTQDSSETQITEGEERNYQTTKDRARPLWQMCTLN</sequence>
<dbReference type="EMBL" id="GBXM01011624">
    <property type="protein sequence ID" value="JAH96953.1"/>
    <property type="molecule type" value="Transcribed_RNA"/>
</dbReference>
<evidence type="ECO:0000313" key="1">
    <source>
        <dbReference type="EMBL" id="JAH96953.1"/>
    </source>
</evidence>
<protein>
    <submittedName>
        <fullName evidence="1">Uncharacterized protein</fullName>
    </submittedName>
</protein>
<dbReference type="AlphaFoldDB" id="A0A0E9X5J1"/>
<proteinExistence type="predicted"/>
<reference evidence="1" key="1">
    <citation type="submission" date="2014-11" db="EMBL/GenBank/DDBJ databases">
        <authorList>
            <person name="Amaro Gonzalez C."/>
        </authorList>
    </citation>
    <scope>NUCLEOTIDE SEQUENCE</scope>
</reference>
<organism evidence="1">
    <name type="scientific">Anguilla anguilla</name>
    <name type="common">European freshwater eel</name>
    <name type="synonym">Muraena anguilla</name>
    <dbReference type="NCBI Taxonomy" id="7936"/>
    <lineage>
        <taxon>Eukaryota</taxon>
        <taxon>Metazoa</taxon>
        <taxon>Chordata</taxon>
        <taxon>Craniata</taxon>
        <taxon>Vertebrata</taxon>
        <taxon>Euteleostomi</taxon>
        <taxon>Actinopterygii</taxon>
        <taxon>Neopterygii</taxon>
        <taxon>Teleostei</taxon>
        <taxon>Anguilliformes</taxon>
        <taxon>Anguillidae</taxon>
        <taxon>Anguilla</taxon>
    </lineage>
</organism>